<keyword evidence="13" id="KW-1133">Transmembrane helix</keyword>
<evidence type="ECO:0000256" key="12">
    <source>
        <dbReference type="SAM" id="MobiDB-lite"/>
    </source>
</evidence>
<dbReference type="OrthoDB" id="496093at2759"/>
<feature type="region of interest" description="Disordered" evidence="12">
    <location>
        <begin position="30"/>
        <end position="50"/>
    </location>
</feature>
<dbReference type="EMBL" id="JAPFFL010000001">
    <property type="protein sequence ID" value="KAJ6752289.1"/>
    <property type="molecule type" value="Genomic_DNA"/>
</dbReference>
<evidence type="ECO:0000313" key="14">
    <source>
        <dbReference type="EMBL" id="KAJ6752289.1"/>
    </source>
</evidence>
<comment type="similarity">
    <text evidence="3">Belongs to the psbR family.</text>
</comment>
<dbReference type="GO" id="GO:0009535">
    <property type="term" value="C:chloroplast thylakoid membrane"/>
    <property type="evidence" value="ECO:0007669"/>
    <property type="project" value="UniProtKB-SubCell"/>
</dbReference>
<organism evidence="14 15">
    <name type="scientific">Salix viminalis</name>
    <name type="common">Common osier</name>
    <name type="synonym">Basket willow</name>
    <dbReference type="NCBI Taxonomy" id="40686"/>
    <lineage>
        <taxon>Eukaryota</taxon>
        <taxon>Viridiplantae</taxon>
        <taxon>Streptophyta</taxon>
        <taxon>Embryophyta</taxon>
        <taxon>Tracheophyta</taxon>
        <taxon>Spermatophyta</taxon>
        <taxon>Magnoliopsida</taxon>
        <taxon>eudicotyledons</taxon>
        <taxon>Gunneridae</taxon>
        <taxon>Pentapetalae</taxon>
        <taxon>rosids</taxon>
        <taxon>fabids</taxon>
        <taxon>Malpighiales</taxon>
        <taxon>Salicaceae</taxon>
        <taxon>Saliceae</taxon>
        <taxon>Salix</taxon>
    </lineage>
</organism>
<dbReference type="AlphaFoldDB" id="A0A9Q0VPA6"/>
<keyword evidence="15" id="KW-1185">Reference proteome</keyword>
<evidence type="ECO:0000256" key="5">
    <source>
        <dbReference type="ARBA" id="ARBA00022528"/>
    </source>
</evidence>
<keyword evidence="10 13" id="KW-0472">Membrane</keyword>
<keyword evidence="7" id="KW-0934">Plastid</keyword>
<dbReference type="PANTHER" id="PTHR34369:SF2">
    <property type="entry name" value="PHOTOSYSTEM II 10 KDA POLYPEPTIDE, CHLOROPLASTIC"/>
    <property type="match status" value="1"/>
</dbReference>
<keyword evidence="6" id="KW-0602">Photosynthesis</keyword>
<keyword evidence="9" id="KW-0793">Thylakoid</keyword>
<proteinExistence type="inferred from homology"/>
<evidence type="ECO:0000256" key="9">
    <source>
        <dbReference type="ARBA" id="ARBA00023078"/>
    </source>
</evidence>
<keyword evidence="8" id="KW-0809">Transit peptide</keyword>
<name>A0A9Q0VPA6_SALVM</name>
<accession>A0A9Q0VPA6</accession>
<feature type="compositionally biased region" description="Basic and acidic residues" evidence="12">
    <location>
        <begin position="35"/>
        <end position="44"/>
    </location>
</feature>
<keyword evidence="13" id="KW-0812">Transmembrane</keyword>
<dbReference type="Proteomes" id="UP001151529">
    <property type="component" value="Chromosome 16"/>
</dbReference>
<evidence type="ECO:0000256" key="6">
    <source>
        <dbReference type="ARBA" id="ARBA00022531"/>
    </source>
</evidence>
<comment type="function">
    <text evidence="1">Associated with the oxygen-evolving complex of photosystem II.</text>
</comment>
<evidence type="ECO:0000256" key="4">
    <source>
        <dbReference type="ARBA" id="ARBA00018725"/>
    </source>
</evidence>
<dbReference type="Pfam" id="PF04725">
    <property type="entry name" value="PsbR"/>
    <property type="match status" value="2"/>
</dbReference>
<evidence type="ECO:0000256" key="10">
    <source>
        <dbReference type="ARBA" id="ARBA00023136"/>
    </source>
</evidence>
<dbReference type="GO" id="GO:0015979">
    <property type="term" value="P:photosynthesis"/>
    <property type="evidence" value="ECO:0007669"/>
    <property type="project" value="UniProtKB-KW"/>
</dbReference>
<dbReference type="PANTHER" id="PTHR34369">
    <property type="entry name" value="PHOTOSYSTEM II 10 KDA POLYPEPTIDE, CHLOROPLASTIC"/>
    <property type="match status" value="1"/>
</dbReference>
<evidence type="ECO:0000256" key="11">
    <source>
        <dbReference type="ARBA" id="ARBA00023276"/>
    </source>
</evidence>
<reference evidence="14" key="2">
    <citation type="journal article" date="2023" name="Int. J. Mol. Sci.">
        <title>De Novo Assembly and Annotation of 11 Diverse Shrub Willow (Salix) Genomes Reveals Novel Gene Organization in Sex-Linked Regions.</title>
        <authorList>
            <person name="Hyden B."/>
            <person name="Feng K."/>
            <person name="Yates T.B."/>
            <person name="Jawdy S."/>
            <person name="Cereghino C."/>
            <person name="Smart L.B."/>
            <person name="Muchero W."/>
        </authorList>
    </citation>
    <scope>NUCLEOTIDE SEQUENCE [LARGE SCALE GENOMIC DNA]</scope>
    <source>
        <tissue evidence="14">Shoot tip</tissue>
    </source>
</reference>
<evidence type="ECO:0000256" key="13">
    <source>
        <dbReference type="SAM" id="Phobius"/>
    </source>
</evidence>
<evidence type="ECO:0000256" key="1">
    <source>
        <dbReference type="ARBA" id="ARBA00002966"/>
    </source>
</evidence>
<keyword evidence="5" id="KW-0150">Chloroplast</keyword>
<comment type="subcellular location">
    <subcellularLocation>
        <location evidence="2">Plastid</location>
        <location evidence="2">Chloroplast thylakoid membrane</location>
    </subcellularLocation>
</comment>
<sequence>MASSMSLKPAPFTVKKPSSVRGLPTLARRSSFKVEASRERKTRTDQPYGINGGMDLREGVDASGRKGKGVYQFVDKYGANVDGYSPIYNTNDWSPSGDVYVGGKNSKNYYNSLFKISVYLIECCDILAGRTGLLIWAVTLAGLLAGGALLVYTTSALAQ</sequence>
<comment type="caution">
    <text evidence="14">The sequence shown here is derived from an EMBL/GenBank/DDBJ whole genome shotgun (WGS) entry which is preliminary data.</text>
</comment>
<reference evidence="14" key="1">
    <citation type="submission" date="2022-11" db="EMBL/GenBank/DDBJ databases">
        <authorList>
            <person name="Hyden B.L."/>
            <person name="Feng K."/>
            <person name="Yates T."/>
            <person name="Jawdy S."/>
            <person name="Smart L.B."/>
            <person name="Muchero W."/>
        </authorList>
    </citation>
    <scope>NUCLEOTIDE SEQUENCE</scope>
    <source>
        <tissue evidence="14">Shoot tip</tissue>
    </source>
</reference>
<feature type="region of interest" description="Disordered" evidence="12">
    <location>
        <begin position="1"/>
        <end position="20"/>
    </location>
</feature>
<protein>
    <recommendedName>
        <fullName evidence="4">Photosystem II 10 kDa polypeptide, chloroplastic</fullName>
    </recommendedName>
</protein>
<evidence type="ECO:0000256" key="8">
    <source>
        <dbReference type="ARBA" id="ARBA00022946"/>
    </source>
</evidence>
<gene>
    <name evidence="14" type="ORF">OIU85_002693</name>
</gene>
<evidence type="ECO:0000256" key="2">
    <source>
        <dbReference type="ARBA" id="ARBA00004334"/>
    </source>
</evidence>
<evidence type="ECO:0000256" key="3">
    <source>
        <dbReference type="ARBA" id="ARBA00006659"/>
    </source>
</evidence>
<dbReference type="InterPro" id="IPR006814">
    <property type="entry name" value="PSII_PsbR"/>
</dbReference>
<feature type="transmembrane region" description="Helical" evidence="13">
    <location>
        <begin position="133"/>
        <end position="152"/>
    </location>
</feature>
<evidence type="ECO:0000256" key="7">
    <source>
        <dbReference type="ARBA" id="ARBA00022640"/>
    </source>
</evidence>
<keyword evidence="11" id="KW-0604">Photosystem II</keyword>
<dbReference type="GO" id="GO:0009654">
    <property type="term" value="C:photosystem II oxygen evolving complex"/>
    <property type="evidence" value="ECO:0007669"/>
    <property type="project" value="InterPro"/>
</dbReference>
<evidence type="ECO:0000313" key="15">
    <source>
        <dbReference type="Proteomes" id="UP001151529"/>
    </source>
</evidence>